<keyword evidence="5" id="KW-0472">Membrane</keyword>
<evidence type="ECO:0000256" key="4">
    <source>
        <dbReference type="SAM" id="MobiDB-lite"/>
    </source>
</evidence>
<keyword evidence="7" id="KW-1185">Reference proteome</keyword>
<evidence type="ECO:0000256" key="5">
    <source>
        <dbReference type="SAM" id="Phobius"/>
    </source>
</evidence>
<evidence type="ECO:0000256" key="1">
    <source>
        <dbReference type="ARBA" id="ARBA00022729"/>
    </source>
</evidence>
<dbReference type="Proteomes" id="UP001139031">
    <property type="component" value="Unassembled WGS sequence"/>
</dbReference>
<dbReference type="EMBL" id="JAIRAU010000056">
    <property type="protein sequence ID" value="MBZ5715355.1"/>
    <property type="molecule type" value="Genomic_DNA"/>
</dbReference>
<dbReference type="Pfam" id="PF13948">
    <property type="entry name" value="DUF4215"/>
    <property type="match status" value="1"/>
</dbReference>
<proteinExistence type="predicted"/>
<feature type="region of interest" description="Disordered" evidence="4">
    <location>
        <begin position="300"/>
        <end position="349"/>
    </location>
</feature>
<evidence type="ECO:0000256" key="2">
    <source>
        <dbReference type="ARBA" id="ARBA00022737"/>
    </source>
</evidence>
<reference evidence="6" key="1">
    <citation type="submission" date="2021-08" db="EMBL/GenBank/DDBJ databases">
        <authorList>
            <person name="Stevens D.C."/>
        </authorList>
    </citation>
    <scope>NUCLEOTIDE SEQUENCE</scope>
    <source>
        <strain evidence="6">DSM 53165</strain>
    </source>
</reference>
<comment type="caution">
    <text evidence="6">The sequence shown here is derived from an EMBL/GenBank/DDBJ whole genome shotgun (WGS) entry which is preliminary data.</text>
</comment>
<feature type="compositionally biased region" description="Gly residues" evidence="4">
    <location>
        <begin position="327"/>
        <end position="337"/>
    </location>
</feature>
<name>A0ABS7U4G2_9BACT</name>
<organism evidence="6 7">
    <name type="scientific">Nannocystis pusilla</name>
    <dbReference type="NCBI Taxonomy" id="889268"/>
    <lineage>
        <taxon>Bacteria</taxon>
        <taxon>Pseudomonadati</taxon>
        <taxon>Myxococcota</taxon>
        <taxon>Polyangia</taxon>
        <taxon>Nannocystales</taxon>
        <taxon>Nannocystaceae</taxon>
        <taxon>Nannocystis</taxon>
    </lineage>
</organism>
<evidence type="ECO:0000313" key="7">
    <source>
        <dbReference type="Proteomes" id="UP001139031"/>
    </source>
</evidence>
<feature type="transmembrane region" description="Helical" evidence="5">
    <location>
        <begin position="675"/>
        <end position="693"/>
    </location>
</feature>
<keyword evidence="5" id="KW-0812">Transmembrane</keyword>
<sequence length="700" mass="73104">MHPHDLSRPAALLLAGLCALTPLQEAGAQTPPSGGTGGTDGASKFPPADAFTIQYWLTDEKGKFVRPMTDKFVKQYYNKARCECGHKIGLVIRLKKGGTGYDTTQFLNSYVGTQCATAETQLAGQFRRCAQFSSELVPVYQSGITTNFHPIWLTQGVSPNSDSRLPDEAITSGSCEANVGQGGIWMCAPNMNTQNGCQADEFFIQGSQNLNTTDKAGGIAFDFTPPLLEVTDFTAQPGDGAVVLTWNTATSGDIQGFRVLCEDAETGQPVPNKTQPRPGLLDLPNGTFFYSKNTICPNGPFSTFNQGEDNPLGTTSDGDGVDTDGTDTGGLDTGGDTAGDTGADTPNTQCGNSIVEVGEECDDGENNLDTGACRGDCTRARCGDGSVQTDVEQCDDGNAVDNDGCTNACTTPTCGDGIVNGDDDCDWGARNGADDAYCSDTCKAKGCVGECTCGDGMPEGNGCDEGVALSDHSFCTTNCLFAECGDGLVFSDGDPDEIEECDDGNDVDNDGCRNDCTLPFCGDGVVQDGEECDDPMGNADDGACLTNCREPACGDGATQAGEECDDGVNNGGTSPCSEDCTLNASQGMLELDWDYVCSGHLALGSKSVRINGLENGKEYNFMLVPYDLFGNPAPLKTIVRGIPVATNDLWEQCEIDGGICGASGFCNVSDDDSNGLALFTALAALGLGGLGVANRRRNRA</sequence>
<protein>
    <submittedName>
        <fullName evidence="6">DUF4215 domain-containing protein</fullName>
    </submittedName>
</protein>
<evidence type="ECO:0000256" key="3">
    <source>
        <dbReference type="ARBA" id="ARBA00023157"/>
    </source>
</evidence>
<keyword evidence="3" id="KW-1015">Disulfide bond</keyword>
<keyword evidence="5" id="KW-1133">Transmembrane helix</keyword>
<keyword evidence="1" id="KW-0732">Signal</keyword>
<gene>
    <name evidence="6" type="ORF">K7C98_39480</name>
</gene>
<dbReference type="NCBIfam" id="TIGR02232">
    <property type="entry name" value="myxo_disulf_rpt"/>
    <property type="match status" value="2"/>
</dbReference>
<evidence type="ECO:0000313" key="6">
    <source>
        <dbReference type="EMBL" id="MBZ5715355.1"/>
    </source>
</evidence>
<accession>A0ABS7U4G2</accession>
<dbReference type="RefSeq" id="WP_224197095.1">
    <property type="nucleotide sequence ID" value="NZ_JAIRAU010000056.1"/>
</dbReference>
<keyword evidence="2" id="KW-0677">Repeat</keyword>
<dbReference type="InterPro" id="IPR011936">
    <property type="entry name" value="Myxo_disulph_rpt"/>
</dbReference>